<protein>
    <submittedName>
        <fullName evidence="3">Conjugative relaxase domain-containing protein, TrwC/TraI family</fullName>
    </submittedName>
</protein>
<dbReference type="SUPFAM" id="SSF52540">
    <property type="entry name" value="P-loop containing nucleoside triphosphate hydrolases"/>
    <property type="match status" value="2"/>
</dbReference>
<feature type="compositionally biased region" description="Pro residues" evidence="1">
    <location>
        <begin position="1173"/>
        <end position="1184"/>
    </location>
</feature>
<sequence>MVMTLHRLSAGAGYQYLLKHTAAGDCDRAGVAPLTAYYTESGNPPGRWLGKGLAAVDLDVGALVTEATMANLFGAGRHPVSGQPLGKAYPVYAPPADRIAAQIEKLPPDLDPAQREAAVATITRVELSRNRPAAVAGFDLTFTPTKSVSTLWAVADPGTQQAILDAHRAAVQDTLDFAEQSALFTRTGTRGCMQVPVRGMLATAFDHWDSRAGDPNLHTHVVIANKVQGHDGKWRSLDSRALHHAVVALSEIYDDHLADHLSAAAPVTWSWRDLGPRRSPGFELDGIDSTLMREFSTRTTQIDEAMTATLAEFHAAHGRAPNPVEITRLRQQVTRATRPAKHVHPIGELFARWRARATTCTGRTPEELTAAALTRSQTRPLTAAMVGPDVVAHLADRAIGEVMARRSTWTRWNLLAEAARLTRGVRMATPAERRMVLDLVTDQALARCVNLEAPQLFTVPSDYQRPDGTSLFDRAGEAKFTDERILGAEARLLEATTDTCAPKVTAAAATLATEVPVARAGSTPVRLAADQVAATIAVTTSGRRLEALVGPAGTGKTTTMAAIKTAWERDYGRGSVRGLAPSAAAAGELSKALGIACENTAKWLYETTGNGATKRTALLETLGAKRAAATGDQIRQATIDTAAASLQTDAARWALRRGELLIIDEASLAGTLTLDAITAQASAAGAKVLLVGDHAQLCAIDAGGAFNLIAERTHPATLSSLWRFTHPWEAAATLQLRTGQAAVIETYTDHDRISAGPPEVMLEEAYTAWARDTAAGRPAILIAPDSHTVRALNHRAHNDLVTDGRVASDGITTATGTVIARGDRILTRANDRRLRLPGRHIRNGDLWTVTATHDDGSLTVTPVTDPDTATAAAVEELRLPASYVAEHVDLGYATTTHRAQGITTGHAHVLAAAGMTRENLYVAMTRGRNTNHAYVATDDVDPDCDHLPNPPSPAAGAAILERILATSGAELSATQTITANYNAAESLAHLEPIRQALLADAAHRHWDAALAATQLDPDVVDDIMASPHRDALYTVLNCGAAHGYVMDTVVNSLLEREGPDSSSIGIDAPDAAAWLATQLTEWLSTRTEDPYSAPTSDDVLIDPADPATPVIDELEGLIRSRVQTLADLAIATRPSWTHEHGPEPDDADAHRGWRAEIEAHAARIDYTQGPTHAPRPAPSPVMEL</sequence>
<evidence type="ECO:0000313" key="3">
    <source>
        <dbReference type="EMBL" id="SDD21103.1"/>
    </source>
</evidence>
<dbReference type="NCBIfam" id="NF041492">
    <property type="entry name" value="MobF"/>
    <property type="match status" value="1"/>
</dbReference>
<organism evidence="3 4">
    <name type="scientific">Sanguibacter gelidistatuariae</name>
    <dbReference type="NCBI Taxonomy" id="1814289"/>
    <lineage>
        <taxon>Bacteria</taxon>
        <taxon>Bacillati</taxon>
        <taxon>Actinomycetota</taxon>
        <taxon>Actinomycetes</taxon>
        <taxon>Micrococcales</taxon>
        <taxon>Sanguibacteraceae</taxon>
        <taxon>Sanguibacter</taxon>
    </lineage>
</organism>
<feature type="region of interest" description="Disordered" evidence="1">
    <location>
        <begin position="1164"/>
        <end position="1184"/>
    </location>
</feature>
<gene>
    <name evidence="3" type="ORF">SAMN05216410_2953</name>
</gene>
<proteinExistence type="predicted"/>
<evidence type="ECO:0000256" key="1">
    <source>
        <dbReference type="SAM" id="MobiDB-lite"/>
    </source>
</evidence>
<dbReference type="Pfam" id="PF08751">
    <property type="entry name" value="TrwC"/>
    <property type="match status" value="1"/>
</dbReference>
<dbReference type="AlphaFoldDB" id="A0A1G6SWG2"/>
<evidence type="ECO:0000259" key="2">
    <source>
        <dbReference type="Pfam" id="PF08751"/>
    </source>
</evidence>
<dbReference type="InterPro" id="IPR014862">
    <property type="entry name" value="TrwC"/>
</dbReference>
<reference evidence="3 4" key="1">
    <citation type="submission" date="2016-09" db="EMBL/GenBank/DDBJ databases">
        <authorList>
            <person name="Capua I."/>
            <person name="De Benedictis P."/>
            <person name="Joannis T."/>
            <person name="Lombin L.H."/>
            <person name="Cattoli G."/>
        </authorList>
    </citation>
    <scope>NUCLEOTIDE SEQUENCE [LARGE SCALE GENOMIC DNA]</scope>
    <source>
        <strain evidence="3 4">ISLP-3</strain>
    </source>
</reference>
<dbReference type="Pfam" id="PF13604">
    <property type="entry name" value="AAA_30"/>
    <property type="match status" value="1"/>
</dbReference>
<dbReference type="EMBL" id="FMYH01000006">
    <property type="protein sequence ID" value="SDD21103.1"/>
    <property type="molecule type" value="Genomic_DNA"/>
</dbReference>
<evidence type="ECO:0000313" key="4">
    <source>
        <dbReference type="Proteomes" id="UP000199039"/>
    </source>
</evidence>
<keyword evidence="4" id="KW-1185">Reference proteome</keyword>
<dbReference type="CDD" id="cd18809">
    <property type="entry name" value="SF1_C_RecD"/>
    <property type="match status" value="1"/>
</dbReference>
<dbReference type="InterPro" id="IPR027417">
    <property type="entry name" value="P-loop_NTPase"/>
</dbReference>
<dbReference type="SUPFAM" id="SSF55464">
    <property type="entry name" value="Origin of replication-binding domain, RBD-like"/>
    <property type="match status" value="1"/>
</dbReference>
<dbReference type="STRING" id="1814289.SAMN05216410_2953"/>
<name>A0A1G6SWG2_9MICO</name>
<feature type="domain" description="TrwC relaxase" evidence="2">
    <location>
        <begin position="10"/>
        <end position="358"/>
    </location>
</feature>
<dbReference type="Proteomes" id="UP000199039">
    <property type="component" value="Unassembled WGS sequence"/>
</dbReference>
<dbReference type="Gene3D" id="3.40.50.300">
    <property type="entry name" value="P-loop containing nucleotide triphosphate hydrolases"/>
    <property type="match status" value="2"/>
</dbReference>
<accession>A0A1G6SWG2</accession>